<dbReference type="GO" id="GO:0051603">
    <property type="term" value="P:proteolysis involved in protein catabolic process"/>
    <property type="evidence" value="ECO:0007669"/>
    <property type="project" value="InterPro"/>
</dbReference>
<evidence type="ECO:0000256" key="8">
    <source>
        <dbReference type="ARBA" id="ARBA00022942"/>
    </source>
</evidence>
<comment type="subcellular location">
    <subcellularLocation>
        <location evidence="2">Nucleus</location>
    </subcellularLocation>
</comment>
<dbReference type="STRING" id="478820.A0A196SDX9"/>
<dbReference type="PRINTS" id="PR00141">
    <property type="entry name" value="PROTEASOME"/>
</dbReference>
<evidence type="ECO:0000256" key="3">
    <source>
        <dbReference type="ARBA" id="ARBA00012039"/>
    </source>
</evidence>
<sequence length="185" mass="20257">MGADSRSSAGIYVANRVANKIEQIDDRICMCRSGSAAHTQKIGNIIRAQLNQFRTMYGMTPIVRNAATLAHNIIYKYKDQLQAGILIAGIDDVDGPSIYEITLGGSMLKQNVCLGGSGSTYIYGFVDSNYRADMTEEEGLEFVRRAVQLAISRDGHSGGIVRTAVIKRDGIQRSLITERDFVFGN</sequence>
<dbReference type="InterPro" id="IPR000243">
    <property type="entry name" value="Pept_T1A_subB"/>
</dbReference>
<dbReference type="SUPFAM" id="SSF56235">
    <property type="entry name" value="N-terminal nucleophile aminohydrolases (Ntn hydrolases)"/>
    <property type="match status" value="1"/>
</dbReference>
<dbReference type="GO" id="GO:0019774">
    <property type="term" value="C:proteasome core complex, beta-subunit complex"/>
    <property type="evidence" value="ECO:0007669"/>
    <property type="project" value="UniProtKB-ARBA"/>
</dbReference>
<organism evidence="9 10">
    <name type="scientific">Blastocystis sp. subtype 1 (strain ATCC 50177 / NandII)</name>
    <dbReference type="NCBI Taxonomy" id="478820"/>
    <lineage>
        <taxon>Eukaryota</taxon>
        <taxon>Sar</taxon>
        <taxon>Stramenopiles</taxon>
        <taxon>Bigyra</taxon>
        <taxon>Opalozoa</taxon>
        <taxon>Opalinata</taxon>
        <taxon>Blastocystidae</taxon>
        <taxon>Blastocystis</taxon>
    </lineage>
</organism>
<dbReference type="Pfam" id="PF00227">
    <property type="entry name" value="Proteasome"/>
    <property type="match status" value="1"/>
</dbReference>
<evidence type="ECO:0000256" key="5">
    <source>
        <dbReference type="ARBA" id="ARBA00022670"/>
    </source>
</evidence>
<keyword evidence="4" id="KW-0963">Cytoplasm</keyword>
<dbReference type="EC" id="3.4.25.1" evidence="3"/>
<evidence type="ECO:0000256" key="2">
    <source>
        <dbReference type="ARBA" id="ARBA00004123"/>
    </source>
</evidence>
<gene>
    <name evidence="9" type="ORF">AV274_3829</name>
</gene>
<keyword evidence="7" id="KW-0378">Hydrolase</keyword>
<dbReference type="InterPro" id="IPR029055">
    <property type="entry name" value="Ntn_hydrolases_N"/>
</dbReference>
<protein>
    <recommendedName>
        <fullName evidence="3">proteasome endopeptidase complex</fullName>
        <ecNumber evidence="3">3.4.25.1</ecNumber>
    </recommendedName>
</protein>
<comment type="caution">
    <text evidence="9">The sequence shown here is derived from an EMBL/GenBank/DDBJ whole genome shotgun (WGS) entry which is preliminary data.</text>
</comment>
<accession>A0A196SDX9</accession>
<reference evidence="9 10" key="1">
    <citation type="submission" date="2016-05" db="EMBL/GenBank/DDBJ databases">
        <title>Nuclear genome of Blastocystis sp. subtype 1 NandII.</title>
        <authorList>
            <person name="Gentekaki E."/>
            <person name="Curtis B."/>
            <person name="Stairs C."/>
            <person name="Eme L."/>
            <person name="Herman E."/>
            <person name="Klimes V."/>
            <person name="Arias M.C."/>
            <person name="Elias M."/>
            <person name="Hilliou F."/>
            <person name="Klute M."/>
            <person name="Malik S.-B."/>
            <person name="Pightling A."/>
            <person name="Rachubinski R."/>
            <person name="Salas D."/>
            <person name="Schlacht A."/>
            <person name="Suga H."/>
            <person name="Archibald J."/>
            <person name="Ball S.G."/>
            <person name="Clark G."/>
            <person name="Dacks J."/>
            <person name="Van Der Giezen M."/>
            <person name="Tsaousis A."/>
            <person name="Roger A."/>
        </authorList>
    </citation>
    <scope>NUCLEOTIDE SEQUENCE [LARGE SCALE GENOMIC DNA]</scope>
    <source>
        <strain evidence="10">ATCC 50177 / NandII</strain>
    </source>
</reference>
<dbReference type="AlphaFoldDB" id="A0A196SDX9"/>
<dbReference type="OrthoDB" id="7854943at2759"/>
<name>A0A196SDX9_BLAHN</name>
<dbReference type="Proteomes" id="UP000078348">
    <property type="component" value="Unassembled WGS sequence"/>
</dbReference>
<dbReference type="PROSITE" id="PS51476">
    <property type="entry name" value="PROTEASOME_BETA_2"/>
    <property type="match status" value="1"/>
</dbReference>
<comment type="catalytic activity">
    <reaction evidence="1">
        <text>Cleavage of peptide bonds with very broad specificity.</text>
        <dbReference type="EC" id="3.4.25.1"/>
    </reaction>
</comment>
<dbReference type="InterPro" id="IPR023333">
    <property type="entry name" value="Proteasome_suB-type"/>
</dbReference>
<keyword evidence="6" id="KW-0888">Threonine protease</keyword>
<dbReference type="EMBL" id="LXWW01000238">
    <property type="protein sequence ID" value="OAO14526.1"/>
    <property type="molecule type" value="Genomic_DNA"/>
</dbReference>
<evidence type="ECO:0000313" key="10">
    <source>
        <dbReference type="Proteomes" id="UP000078348"/>
    </source>
</evidence>
<evidence type="ECO:0000313" key="9">
    <source>
        <dbReference type="EMBL" id="OAO14526.1"/>
    </source>
</evidence>
<dbReference type="PANTHER" id="PTHR32194:SF0">
    <property type="entry name" value="ATP-DEPENDENT PROTEASE SUBUNIT HSLV"/>
    <property type="match status" value="1"/>
</dbReference>
<dbReference type="GO" id="GO:0005737">
    <property type="term" value="C:cytoplasm"/>
    <property type="evidence" value="ECO:0007669"/>
    <property type="project" value="TreeGrafter"/>
</dbReference>
<keyword evidence="8 9" id="KW-0647">Proteasome</keyword>
<evidence type="ECO:0000256" key="7">
    <source>
        <dbReference type="ARBA" id="ARBA00022801"/>
    </source>
</evidence>
<dbReference type="GO" id="GO:0004298">
    <property type="term" value="F:threonine-type endopeptidase activity"/>
    <property type="evidence" value="ECO:0007669"/>
    <property type="project" value="UniProtKB-KW"/>
</dbReference>
<evidence type="ECO:0000256" key="6">
    <source>
        <dbReference type="ARBA" id="ARBA00022698"/>
    </source>
</evidence>
<dbReference type="InterPro" id="IPR001353">
    <property type="entry name" value="Proteasome_sua/b"/>
</dbReference>
<dbReference type="Gene3D" id="3.60.20.10">
    <property type="entry name" value="Glutamine Phosphoribosylpyrophosphate, subunit 1, domain 1"/>
    <property type="match status" value="1"/>
</dbReference>
<evidence type="ECO:0000256" key="4">
    <source>
        <dbReference type="ARBA" id="ARBA00022490"/>
    </source>
</evidence>
<dbReference type="GO" id="GO:0005634">
    <property type="term" value="C:nucleus"/>
    <property type="evidence" value="ECO:0007669"/>
    <property type="project" value="UniProtKB-SubCell"/>
</dbReference>
<evidence type="ECO:0000256" key="1">
    <source>
        <dbReference type="ARBA" id="ARBA00001198"/>
    </source>
</evidence>
<proteinExistence type="predicted"/>
<keyword evidence="5" id="KW-0645">Protease</keyword>
<keyword evidence="10" id="KW-1185">Reference proteome</keyword>
<dbReference type="PANTHER" id="PTHR32194">
    <property type="entry name" value="METALLOPROTEASE TLDD"/>
    <property type="match status" value="1"/>
</dbReference>